<protein>
    <submittedName>
        <fullName evidence="11">Uncharacterized protein</fullName>
    </submittedName>
</protein>
<keyword evidence="7 10" id="KW-1133">Transmembrane helix</keyword>
<reference evidence="11 12" key="1">
    <citation type="journal article" date="2019" name="Mol. Biol. Evol.">
        <title>Blast fungal genomes show frequent chromosomal changes, gene gains and losses, and effector gene turnover.</title>
        <authorList>
            <person name="Gomez Luciano L.B."/>
            <person name="Jason Tsai I."/>
            <person name="Chuma I."/>
            <person name="Tosa Y."/>
            <person name="Chen Y.H."/>
            <person name="Li J.Y."/>
            <person name="Li M.Y."/>
            <person name="Jade Lu M.Y."/>
            <person name="Nakayashiki H."/>
            <person name="Li W.H."/>
        </authorList>
    </citation>
    <scope>NUCLEOTIDE SEQUENCE [LARGE SCALE GENOMIC DNA]</scope>
    <source>
        <strain evidence="11">MZ5-1-6</strain>
    </source>
</reference>
<evidence type="ECO:0000256" key="4">
    <source>
        <dbReference type="ARBA" id="ARBA00022692"/>
    </source>
</evidence>
<name>A0A4P7N758_PYROR</name>
<evidence type="ECO:0000256" key="1">
    <source>
        <dbReference type="ARBA" id="ARBA00004141"/>
    </source>
</evidence>
<evidence type="ECO:0000256" key="7">
    <source>
        <dbReference type="ARBA" id="ARBA00022989"/>
    </source>
</evidence>
<evidence type="ECO:0000256" key="6">
    <source>
        <dbReference type="ARBA" id="ARBA00022927"/>
    </source>
</evidence>
<evidence type="ECO:0000256" key="5">
    <source>
        <dbReference type="ARBA" id="ARBA00022856"/>
    </source>
</evidence>
<keyword evidence="5" id="KW-0571">Peptide transport</keyword>
<accession>A0A4P7N758</accession>
<comment type="similarity">
    <text evidence="2">Belongs to the oligopeptide OPT transporter family.</text>
</comment>
<feature type="region of interest" description="Disordered" evidence="9">
    <location>
        <begin position="1"/>
        <end position="56"/>
    </location>
</feature>
<feature type="transmembrane region" description="Helical" evidence="10">
    <location>
        <begin position="686"/>
        <end position="704"/>
    </location>
</feature>
<dbReference type="GO" id="GO:0035673">
    <property type="term" value="F:oligopeptide transmembrane transporter activity"/>
    <property type="evidence" value="ECO:0007669"/>
    <property type="project" value="InterPro"/>
</dbReference>
<dbReference type="InterPro" id="IPR004648">
    <property type="entry name" value="Oligpept_transpt"/>
</dbReference>
<gene>
    <name evidence="11" type="ORF">PoMZ_00776</name>
</gene>
<dbReference type="Proteomes" id="UP000294847">
    <property type="component" value="Chromosome 2"/>
</dbReference>
<evidence type="ECO:0000256" key="2">
    <source>
        <dbReference type="ARBA" id="ARBA00008807"/>
    </source>
</evidence>
<feature type="transmembrane region" description="Helical" evidence="10">
    <location>
        <begin position="622"/>
        <end position="639"/>
    </location>
</feature>
<dbReference type="EMBL" id="CP034205">
    <property type="protein sequence ID" value="QBZ55870.1"/>
    <property type="molecule type" value="Genomic_DNA"/>
</dbReference>
<feature type="transmembrane region" description="Helical" evidence="10">
    <location>
        <begin position="218"/>
        <end position="239"/>
    </location>
</feature>
<sequence>MAPASATSDLDRVDSSPSPAVSDDEKRNHRNDDVSPHDKATSVVGHKEKGQDIDTTAAPVFPPAEWVERLKAEYTGRHDAGTETLPPGCDPDRMAASVLTLDVEESVQVLKNLLESQKEDFTIDQVVMARVRELVQGHEHCEMTHGDWTYDVCKRAGLYHNWSPYAEVRAVTLPYDDVEEACESFRAYLLGYFWICVCTAINSFFAPRQPGISIPGSVIQLILVPMGRAMAYILPDWGFRWRGTRYTLNPGPWTAKEQLFTTIIFNGASGIGNMTGLLVMRLPVFFNQKWATYGFNIMLALSNQVFGLGMAGILRRLSVYPIEAVWPSTLPVLALNRTLMNADNKREKINGWTMTRYRMFLWSSLFFLIYYWIPNRFWEGLRLFNWLTWIDPNNFNLATVTGSYGGMGYNPFSSFDPNVSGSGTMNAPFFAQLQQFVMRALSGIIILIMYYKNAFWSAFLPINSNSAFDNTAKPYNISMVLNSDDTLNMQKYEAYGPPYYAIANLFITGVNFIYYTFSIVYVFTKFWKPIKKAFVGIVVNTIKRRSVYSGFEDGHTRMMRVNYKEVPEWWYGLLFTFGFVISIISLEAWPTDTPWWSMLGVTAIGALLTIPWVVIESIASTGIAVNVIWQVLPGIWFPGRPMPQLIILMLGAAFEIMAGSFSHDLKYAHYAKIPPRAVFRGHVSSVMVNCFIYVAMIEVMMAYANSDNTLCQWNNKQAMVCQYANSVYSSTIFYGIFGTNNMFKLYPILPWCFLIGAVLGVIWIGGERLLPRLRPHIKARLGGERGSKFDRYIWEPAAATLACLNPAIALSGALQWAGNNNLTYATLGIYLAWYFQYYLKRRYTAWWGKYAYLIFAGLAVGVAISGLIVTLVFSFGAGKGVEMKWWGNDVSKAGIDYKLYTNEARLMEVGERGYFGLDPKDYPNGW</sequence>
<dbReference type="GO" id="GO:0016020">
    <property type="term" value="C:membrane"/>
    <property type="evidence" value="ECO:0007669"/>
    <property type="project" value="UniProtKB-SubCell"/>
</dbReference>
<keyword evidence="6" id="KW-0653">Protein transport</keyword>
<evidence type="ECO:0000313" key="12">
    <source>
        <dbReference type="Proteomes" id="UP000294847"/>
    </source>
</evidence>
<dbReference type="GO" id="GO:0015031">
    <property type="term" value="P:protein transport"/>
    <property type="evidence" value="ECO:0007669"/>
    <property type="project" value="UniProtKB-KW"/>
</dbReference>
<comment type="subcellular location">
    <subcellularLocation>
        <location evidence="1">Membrane</location>
        <topology evidence="1">Multi-pass membrane protein</topology>
    </subcellularLocation>
</comment>
<feature type="compositionally biased region" description="Basic and acidic residues" evidence="9">
    <location>
        <begin position="23"/>
        <end position="52"/>
    </location>
</feature>
<evidence type="ECO:0000313" key="11">
    <source>
        <dbReference type="EMBL" id="QBZ55870.1"/>
    </source>
</evidence>
<evidence type="ECO:0000256" key="9">
    <source>
        <dbReference type="SAM" id="MobiDB-lite"/>
    </source>
</evidence>
<feature type="transmembrane region" description="Helical" evidence="10">
    <location>
        <begin position="291"/>
        <end position="313"/>
    </location>
</feature>
<feature type="transmembrane region" description="Helical" evidence="10">
    <location>
        <begin position="187"/>
        <end position="206"/>
    </location>
</feature>
<feature type="transmembrane region" description="Helical" evidence="10">
    <location>
        <begin position="792"/>
        <end position="816"/>
    </location>
</feature>
<keyword evidence="8 10" id="KW-0472">Membrane</keyword>
<dbReference type="NCBIfam" id="TIGR00728">
    <property type="entry name" value="OPT_sfam"/>
    <property type="match status" value="1"/>
</dbReference>
<evidence type="ECO:0000256" key="8">
    <source>
        <dbReference type="ARBA" id="ARBA00023136"/>
    </source>
</evidence>
<keyword evidence="3" id="KW-0813">Transport</keyword>
<dbReference type="PANTHER" id="PTHR22601">
    <property type="entry name" value="ISP4 LIKE PROTEIN"/>
    <property type="match status" value="1"/>
</dbReference>
<proteinExistence type="inferred from homology"/>
<evidence type="ECO:0000256" key="3">
    <source>
        <dbReference type="ARBA" id="ARBA00022448"/>
    </source>
</evidence>
<feature type="transmembrane region" description="Helical" evidence="10">
    <location>
        <begin position="822"/>
        <end position="839"/>
    </location>
</feature>
<feature type="transmembrane region" description="Helical" evidence="10">
    <location>
        <begin position="357"/>
        <end position="373"/>
    </location>
</feature>
<feature type="transmembrane region" description="Helical" evidence="10">
    <location>
        <begin position="499"/>
        <end position="523"/>
    </location>
</feature>
<feature type="transmembrane region" description="Helical" evidence="10">
    <location>
        <begin position="433"/>
        <end position="451"/>
    </location>
</feature>
<feature type="transmembrane region" description="Helical" evidence="10">
    <location>
        <begin position="259"/>
        <end position="279"/>
    </location>
</feature>
<feature type="transmembrane region" description="Helical" evidence="10">
    <location>
        <begin position="569"/>
        <end position="589"/>
    </location>
</feature>
<keyword evidence="4 10" id="KW-0812">Transmembrane</keyword>
<feature type="transmembrane region" description="Helical" evidence="10">
    <location>
        <begin position="851"/>
        <end position="876"/>
    </location>
</feature>
<dbReference type="InterPro" id="IPR004813">
    <property type="entry name" value="OPT"/>
</dbReference>
<feature type="transmembrane region" description="Helical" evidence="10">
    <location>
        <begin position="645"/>
        <end position="665"/>
    </location>
</feature>
<feature type="transmembrane region" description="Helical" evidence="10">
    <location>
        <begin position="595"/>
        <end position="615"/>
    </location>
</feature>
<organism evidence="11 12">
    <name type="scientific">Pyricularia oryzae</name>
    <name type="common">Rice blast fungus</name>
    <name type="synonym">Magnaporthe oryzae</name>
    <dbReference type="NCBI Taxonomy" id="318829"/>
    <lineage>
        <taxon>Eukaryota</taxon>
        <taxon>Fungi</taxon>
        <taxon>Dikarya</taxon>
        <taxon>Ascomycota</taxon>
        <taxon>Pezizomycotina</taxon>
        <taxon>Sordariomycetes</taxon>
        <taxon>Sordariomycetidae</taxon>
        <taxon>Magnaporthales</taxon>
        <taxon>Pyriculariaceae</taxon>
        <taxon>Pyricularia</taxon>
    </lineage>
</organism>
<feature type="transmembrane region" description="Helical" evidence="10">
    <location>
        <begin position="748"/>
        <end position="771"/>
    </location>
</feature>
<evidence type="ECO:0000256" key="10">
    <source>
        <dbReference type="SAM" id="Phobius"/>
    </source>
</evidence>
<dbReference type="AlphaFoldDB" id="A0A4P7N758"/>
<dbReference type="Pfam" id="PF03169">
    <property type="entry name" value="OPT"/>
    <property type="match status" value="1"/>
</dbReference>